<sequence>MSNYVTALINVGKQDIEIVGGKGANLGELLQAGIRVPDGFAVTTEGFRTFIQANEINCELTAEAIQEKIRAGRFSKDIQSEILAMYDSMGTNRRVAVRSSATAEDLPEASFAGQQETYLNVMGAEELLNKIKDCYASLFGQRAVAYRKNHGFLNKDVALAVVVQEMVESESAGVLFTANPMTANKDEMLVNASFGLGESVVSGAVTPDSFLLDSNGKIKKKVLGSKETQIIYCEKGTRTISTKKEQQESFAVTENQLQKLAEQGKRIEEHYKMPMDIEWGICGGNVYILQARAITTLKNQACPVETPSLARSLNSWQKKFVNSVIEHWPRAVYPLDFEVGMILQDIKEFLIQELGITMGTTIAIDQKGYSYISKLHIKFNSNLFHIMRTIKEYQNKEQNLVKGKSAIREIRNTLEKLSVVAEKMDAEMSAAETMEFMKQLIEVHRQISYTRFRYYIFPGVLFGRKLQKYLKKAGNISEYDLLSELDYKTLIMNRQMQQMAEKIIKEKELCKALQDGREYAWLKKNFAMQWKMVDEFLEEYGWKSDLCCYPYSSVSWNENKEHFLVILNSVIKSEISKEEGTQTIQTGKYEQIKQRLMEQVPERKKQKLQEDIAFYRTCMVGREDTQYLWETGFALLRKLLGHLELLWTVQTGDLKFLFQNELWEACRRGYLNNTDKQNLDARKTVRVKAEEAWYRLGFETLKAKGDGLLGESGSAGSVTGRVCIVKDSQDFHKLEKGDILVCHFTDPEWTPLFALASGVVADTGGALSHAAIVAREYKIPAVLGVGTGTIDLRDGDIVFVNGDKGVVKKIT</sequence>
<dbReference type="RefSeq" id="WP_318067010.1">
    <property type="nucleotide sequence ID" value="NZ_JAWONS010000329.1"/>
</dbReference>
<dbReference type="InterPro" id="IPR051549">
    <property type="entry name" value="PEP_Utilizing_Enz"/>
</dbReference>
<dbReference type="Gene3D" id="3.30.1490.20">
    <property type="entry name" value="ATP-grasp fold, A domain"/>
    <property type="match status" value="1"/>
</dbReference>
<gene>
    <name evidence="3" type="ORF">RZO55_25075</name>
</gene>
<evidence type="ECO:0000259" key="2">
    <source>
        <dbReference type="Pfam" id="PF01326"/>
    </source>
</evidence>
<evidence type="ECO:0000259" key="1">
    <source>
        <dbReference type="Pfam" id="PF00391"/>
    </source>
</evidence>
<dbReference type="SUPFAM" id="SSF52009">
    <property type="entry name" value="Phosphohistidine domain"/>
    <property type="match status" value="1"/>
</dbReference>
<dbReference type="Pfam" id="PF01326">
    <property type="entry name" value="PPDK_N"/>
    <property type="match status" value="1"/>
</dbReference>
<feature type="domain" description="Pyruvate phosphate dikinase AMP/ATP-binding" evidence="2">
    <location>
        <begin position="17"/>
        <end position="300"/>
    </location>
</feature>
<dbReference type="Proteomes" id="UP001276854">
    <property type="component" value="Unassembled WGS sequence"/>
</dbReference>
<dbReference type="PANTHER" id="PTHR43615:SF1">
    <property type="entry name" value="PPDK_N DOMAIN-CONTAINING PROTEIN"/>
    <property type="match status" value="1"/>
</dbReference>
<name>A0ABU4GV62_9CLOT</name>
<dbReference type="EMBL" id="JAWONS010000329">
    <property type="protein sequence ID" value="MDW2800848.1"/>
    <property type="molecule type" value="Genomic_DNA"/>
</dbReference>
<dbReference type="InterPro" id="IPR036637">
    <property type="entry name" value="Phosphohistidine_dom_sf"/>
</dbReference>
<reference evidence="3 4" key="1">
    <citation type="submission" date="2023-10" db="EMBL/GenBank/DDBJ databases">
        <title>A novel Glycoside Hydrolase 43-Like Enzyme from Clostrdium boliviensis is an Endo-xylanase, and a Candidate for Xylooligosaccharides Production from Different Xylan Substrates.</title>
        <authorList>
            <person name="Alvarez M.T."/>
            <person name="Rocabado-Villegas L.R."/>
            <person name="Salas-Veizaga D.M."/>
            <person name="Linares-Pasten J.A."/>
            <person name="Gudmundsdottir E.E."/>
            <person name="Hreggvidsson G.O."/>
            <person name="Adlercreutz P."/>
            <person name="Nordberg Karlsson E."/>
        </authorList>
    </citation>
    <scope>NUCLEOTIDE SEQUENCE [LARGE SCALE GENOMIC DNA]</scope>
    <source>
        <strain evidence="3 4">E-1</strain>
    </source>
</reference>
<organism evidence="3 4">
    <name type="scientific">Clostridium boliviensis</name>
    <dbReference type="NCBI Taxonomy" id="318465"/>
    <lineage>
        <taxon>Bacteria</taxon>
        <taxon>Bacillati</taxon>
        <taxon>Bacillota</taxon>
        <taxon>Clostridia</taxon>
        <taxon>Eubacteriales</taxon>
        <taxon>Clostridiaceae</taxon>
        <taxon>Clostridium</taxon>
    </lineage>
</organism>
<accession>A0ABU4GV62</accession>
<protein>
    <submittedName>
        <fullName evidence="3">PEP/pyruvate-binding domain-containing protein</fullName>
    </submittedName>
</protein>
<evidence type="ECO:0000313" key="3">
    <source>
        <dbReference type="EMBL" id="MDW2800848.1"/>
    </source>
</evidence>
<dbReference type="SUPFAM" id="SSF56059">
    <property type="entry name" value="Glutathione synthetase ATP-binding domain-like"/>
    <property type="match status" value="1"/>
</dbReference>
<evidence type="ECO:0000313" key="4">
    <source>
        <dbReference type="Proteomes" id="UP001276854"/>
    </source>
</evidence>
<dbReference type="Pfam" id="PF00391">
    <property type="entry name" value="PEP-utilizers"/>
    <property type="match status" value="1"/>
</dbReference>
<proteinExistence type="predicted"/>
<dbReference type="InterPro" id="IPR008279">
    <property type="entry name" value="PEP-util_enz_mobile_dom"/>
</dbReference>
<keyword evidence="4" id="KW-1185">Reference proteome</keyword>
<dbReference type="InterPro" id="IPR002192">
    <property type="entry name" value="PPDK_AMP/ATP-bd"/>
</dbReference>
<dbReference type="Gene3D" id="3.50.30.10">
    <property type="entry name" value="Phosphohistidine domain"/>
    <property type="match status" value="1"/>
</dbReference>
<comment type="caution">
    <text evidence="3">The sequence shown here is derived from an EMBL/GenBank/DDBJ whole genome shotgun (WGS) entry which is preliminary data.</text>
</comment>
<dbReference type="Gene3D" id="3.30.470.20">
    <property type="entry name" value="ATP-grasp fold, B domain"/>
    <property type="match status" value="1"/>
</dbReference>
<dbReference type="PANTHER" id="PTHR43615">
    <property type="entry name" value="PHOSPHOENOLPYRUVATE SYNTHASE-RELATED"/>
    <property type="match status" value="1"/>
</dbReference>
<dbReference type="InterPro" id="IPR013815">
    <property type="entry name" value="ATP_grasp_subdomain_1"/>
</dbReference>
<feature type="domain" description="PEP-utilising enzyme mobile" evidence="1">
    <location>
        <begin position="735"/>
        <end position="805"/>
    </location>
</feature>